<gene>
    <name evidence="2" type="ORF">GHC57_13815</name>
</gene>
<accession>A0A7X2D485</accession>
<organism evidence="2 3">
    <name type="scientific">Roseospira navarrensis</name>
    <dbReference type="NCBI Taxonomy" id="140058"/>
    <lineage>
        <taxon>Bacteria</taxon>
        <taxon>Pseudomonadati</taxon>
        <taxon>Pseudomonadota</taxon>
        <taxon>Alphaproteobacteria</taxon>
        <taxon>Rhodospirillales</taxon>
        <taxon>Rhodospirillaceae</taxon>
        <taxon>Roseospira</taxon>
    </lineage>
</organism>
<dbReference type="OrthoDB" id="7365554at2"/>
<protein>
    <submittedName>
        <fullName evidence="2">Uncharacterized protein</fullName>
    </submittedName>
</protein>
<evidence type="ECO:0000256" key="1">
    <source>
        <dbReference type="SAM" id="MobiDB-lite"/>
    </source>
</evidence>
<dbReference type="EMBL" id="WIVE01000048">
    <property type="protein sequence ID" value="MQX37596.1"/>
    <property type="molecule type" value="Genomic_DNA"/>
</dbReference>
<feature type="region of interest" description="Disordered" evidence="1">
    <location>
        <begin position="45"/>
        <end position="73"/>
    </location>
</feature>
<proteinExistence type="predicted"/>
<evidence type="ECO:0000313" key="3">
    <source>
        <dbReference type="Proteomes" id="UP000434582"/>
    </source>
</evidence>
<comment type="caution">
    <text evidence="2">The sequence shown here is derived from an EMBL/GenBank/DDBJ whole genome shotgun (WGS) entry which is preliminary data.</text>
</comment>
<sequence length="73" mass="7503">MFSKISSMLGEATNLVRSVTNVTGSNAITDAIDDGLSTMKYNSDTASSNIEGTKGNLEGVGDAAGRLSDSTKE</sequence>
<dbReference type="Proteomes" id="UP000434582">
    <property type="component" value="Unassembled WGS sequence"/>
</dbReference>
<reference evidence="2 3" key="1">
    <citation type="submission" date="2019-10" db="EMBL/GenBank/DDBJ databases">
        <title>Draft whole-genome sequence of the purple nonsulfur photosynthetic bacterium Roseospira navarrensis DSM 15114.</title>
        <authorList>
            <person name="Kyndt J.A."/>
            <person name="Meyer T.E."/>
        </authorList>
    </citation>
    <scope>NUCLEOTIDE SEQUENCE [LARGE SCALE GENOMIC DNA]</scope>
    <source>
        <strain evidence="2 3">DSM 15114</strain>
    </source>
</reference>
<name>A0A7X2D485_9PROT</name>
<dbReference type="AlphaFoldDB" id="A0A7X2D485"/>
<dbReference type="RefSeq" id="WP_153345237.1">
    <property type="nucleotide sequence ID" value="NZ_WIVE01000048.1"/>
</dbReference>
<keyword evidence="3" id="KW-1185">Reference proteome</keyword>
<evidence type="ECO:0000313" key="2">
    <source>
        <dbReference type="EMBL" id="MQX37596.1"/>
    </source>
</evidence>